<dbReference type="Proteomes" id="UP001610432">
    <property type="component" value="Unassembled WGS sequence"/>
</dbReference>
<protein>
    <recommendedName>
        <fullName evidence="1">F-box domain-containing protein</fullName>
    </recommendedName>
</protein>
<dbReference type="Gene3D" id="1.20.1280.50">
    <property type="match status" value="1"/>
</dbReference>
<gene>
    <name evidence="2" type="ORF">BJX67DRAFT_391050</name>
</gene>
<name>A0ABR4LE25_9EURO</name>
<sequence length="397" mass="46767">MASRLPPELLTQIALYLELDSSSLAKCARVCQQWQPMFKQRIYHTLRMAISLSTLDSLISGPNQHRRSYIRYLQYTATMSYNIRDYQAVKLEGYNQHNLIRAANNKAFRRAISSLIETNKDTDRWQGVMDREHVVPLYRACLPDRTSTLPQVSCIDGLLYKPRGYNIAWVRLDYLEFICKRRQVFAARLARLPSSLREFHYQYKFEHTWSNILHALDLRPSNSKQSNHFCIIPYWPYLERIDLDTVLDYLPSGEWFFNYELSPEDAEDIPDPATGNQIFESRWLLEEDLVGRDKPKPEYFHRLFILLGYAARRMPCLKWINVFPVEWPRTELQFRGGSTAPEQHLIFQSNCEYMLDQQVANAWGFLLDTMDVEDTWPGEDYYLVVCKVTLDQSISDK</sequence>
<accession>A0ABR4LE25</accession>
<proteinExistence type="predicted"/>
<feature type="domain" description="F-box" evidence="1">
    <location>
        <begin position="3"/>
        <end position="45"/>
    </location>
</feature>
<dbReference type="InterPro" id="IPR001810">
    <property type="entry name" value="F-box_dom"/>
</dbReference>
<evidence type="ECO:0000259" key="1">
    <source>
        <dbReference type="Pfam" id="PF12937"/>
    </source>
</evidence>
<dbReference type="GeneID" id="98149780"/>
<reference evidence="2 3" key="1">
    <citation type="submission" date="2024-07" db="EMBL/GenBank/DDBJ databases">
        <title>Section-level genome sequencing and comparative genomics of Aspergillus sections Usti and Cavernicolus.</title>
        <authorList>
            <consortium name="Lawrence Berkeley National Laboratory"/>
            <person name="Nybo J.L."/>
            <person name="Vesth T.C."/>
            <person name="Theobald S."/>
            <person name="Frisvad J.C."/>
            <person name="Larsen T.O."/>
            <person name="Kjaerboelling I."/>
            <person name="Rothschild-Mancinelli K."/>
            <person name="Lyhne E.K."/>
            <person name="Kogle M.E."/>
            <person name="Barry K."/>
            <person name="Clum A."/>
            <person name="Na H."/>
            <person name="Ledsgaard L."/>
            <person name="Lin J."/>
            <person name="Lipzen A."/>
            <person name="Kuo A."/>
            <person name="Riley R."/>
            <person name="Mondo S."/>
            <person name="Labutti K."/>
            <person name="Haridas S."/>
            <person name="Pangalinan J."/>
            <person name="Salamov A.A."/>
            <person name="Simmons B.A."/>
            <person name="Magnuson J.K."/>
            <person name="Chen J."/>
            <person name="Drula E."/>
            <person name="Henrissat B."/>
            <person name="Wiebenga A."/>
            <person name="Lubbers R.J."/>
            <person name="Gomes A.C."/>
            <person name="Macurrencykelacurrency M.R."/>
            <person name="Stajich J."/>
            <person name="Grigoriev I.V."/>
            <person name="Mortensen U.H."/>
            <person name="De Vries R.P."/>
            <person name="Baker S.E."/>
            <person name="Andersen M.R."/>
        </authorList>
    </citation>
    <scope>NUCLEOTIDE SEQUENCE [LARGE SCALE GENOMIC DNA]</scope>
    <source>
        <strain evidence="2 3">CBS 449.75</strain>
    </source>
</reference>
<evidence type="ECO:0000313" key="3">
    <source>
        <dbReference type="Proteomes" id="UP001610432"/>
    </source>
</evidence>
<evidence type="ECO:0000313" key="2">
    <source>
        <dbReference type="EMBL" id="KAL2862786.1"/>
    </source>
</evidence>
<dbReference type="SUPFAM" id="SSF81383">
    <property type="entry name" value="F-box domain"/>
    <property type="match status" value="1"/>
</dbReference>
<dbReference type="CDD" id="cd09917">
    <property type="entry name" value="F-box_SF"/>
    <property type="match status" value="1"/>
</dbReference>
<comment type="caution">
    <text evidence="2">The sequence shown here is derived from an EMBL/GenBank/DDBJ whole genome shotgun (WGS) entry which is preliminary data.</text>
</comment>
<dbReference type="InterPro" id="IPR036047">
    <property type="entry name" value="F-box-like_dom_sf"/>
</dbReference>
<dbReference type="RefSeq" id="XP_070881765.1">
    <property type="nucleotide sequence ID" value="XM_071034708.1"/>
</dbReference>
<keyword evidence="3" id="KW-1185">Reference proteome</keyword>
<organism evidence="2 3">
    <name type="scientific">Aspergillus lucknowensis</name>
    <dbReference type="NCBI Taxonomy" id="176173"/>
    <lineage>
        <taxon>Eukaryota</taxon>
        <taxon>Fungi</taxon>
        <taxon>Dikarya</taxon>
        <taxon>Ascomycota</taxon>
        <taxon>Pezizomycotina</taxon>
        <taxon>Eurotiomycetes</taxon>
        <taxon>Eurotiomycetidae</taxon>
        <taxon>Eurotiales</taxon>
        <taxon>Aspergillaceae</taxon>
        <taxon>Aspergillus</taxon>
        <taxon>Aspergillus subgen. Nidulantes</taxon>
    </lineage>
</organism>
<dbReference type="EMBL" id="JBFXLQ010000061">
    <property type="protein sequence ID" value="KAL2862786.1"/>
    <property type="molecule type" value="Genomic_DNA"/>
</dbReference>
<dbReference type="Pfam" id="PF12937">
    <property type="entry name" value="F-box-like"/>
    <property type="match status" value="1"/>
</dbReference>